<comment type="similarity">
    <text evidence="2 10">Belongs to the class-V pyridoxal-phosphate-dependent aminotransferase family. NifS/IscS subfamily.</text>
</comment>
<evidence type="ECO:0000259" key="11">
    <source>
        <dbReference type="Pfam" id="PF00266"/>
    </source>
</evidence>
<feature type="active site" description="Cysteine persulfide intermediate" evidence="10">
    <location>
        <position position="325"/>
    </location>
</feature>
<keyword evidence="8 10" id="KW-0411">Iron-sulfur</keyword>
<dbReference type="GO" id="GO:0051537">
    <property type="term" value="F:2 iron, 2 sulfur cluster binding"/>
    <property type="evidence" value="ECO:0007669"/>
    <property type="project" value="UniProtKB-UniRule"/>
</dbReference>
<dbReference type="GO" id="GO:0031071">
    <property type="term" value="F:cysteine desulfurase activity"/>
    <property type="evidence" value="ECO:0007669"/>
    <property type="project" value="UniProtKB-UniRule"/>
</dbReference>
<evidence type="ECO:0000256" key="3">
    <source>
        <dbReference type="ARBA" id="ARBA00022490"/>
    </source>
</evidence>
<evidence type="ECO:0000256" key="8">
    <source>
        <dbReference type="ARBA" id="ARBA00023014"/>
    </source>
</evidence>
<evidence type="ECO:0000256" key="4">
    <source>
        <dbReference type="ARBA" id="ARBA00022679"/>
    </source>
</evidence>
<dbReference type="PIRSF" id="PIRSF005572">
    <property type="entry name" value="NifS"/>
    <property type="match status" value="1"/>
</dbReference>
<keyword evidence="4 10" id="KW-0808">Transferase</keyword>
<accession>A0AAU8G8C7</accession>
<evidence type="ECO:0000256" key="10">
    <source>
        <dbReference type="HAMAP-Rule" id="MF_00331"/>
    </source>
</evidence>
<comment type="catalytic activity">
    <reaction evidence="9 10">
        <text>(sulfur carrier)-H + L-cysteine = (sulfur carrier)-SH + L-alanine</text>
        <dbReference type="Rhea" id="RHEA:43892"/>
        <dbReference type="Rhea" id="RHEA-COMP:14737"/>
        <dbReference type="Rhea" id="RHEA-COMP:14739"/>
        <dbReference type="ChEBI" id="CHEBI:29917"/>
        <dbReference type="ChEBI" id="CHEBI:35235"/>
        <dbReference type="ChEBI" id="CHEBI:57972"/>
        <dbReference type="ChEBI" id="CHEBI:64428"/>
        <dbReference type="EC" id="2.8.1.7"/>
    </reaction>
</comment>
<feature type="domain" description="Aminotransferase class V" evidence="11">
    <location>
        <begin position="4"/>
        <end position="366"/>
    </location>
</feature>
<dbReference type="NCBIfam" id="NF002806">
    <property type="entry name" value="PRK02948.1"/>
    <property type="match status" value="1"/>
</dbReference>
<dbReference type="AlphaFoldDB" id="A0AAU8G8C7"/>
<comment type="subcellular location">
    <subcellularLocation>
        <location evidence="10">Cytoplasm</location>
    </subcellularLocation>
</comment>
<comment type="pathway">
    <text evidence="10">Cofactor biosynthesis; iron-sulfur cluster biosynthesis.</text>
</comment>
<dbReference type="SUPFAM" id="SSF53383">
    <property type="entry name" value="PLP-dependent transferases"/>
    <property type="match status" value="1"/>
</dbReference>
<feature type="modified residue" description="N6-(pyridoxal phosphate)lysine" evidence="10">
    <location>
        <position position="202"/>
    </location>
</feature>
<dbReference type="InterPro" id="IPR000192">
    <property type="entry name" value="Aminotrans_V_dom"/>
</dbReference>
<dbReference type="GO" id="GO:0030170">
    <property type="term" value="F:pyridoxal phosphate binding"/>
    <property type="evidence" value="ECO:0007669"/>
    <property type="project" value="UniProtKB-UniRule"/>
</dbReference>
<dbReference type="InterPro" id="IPR017772">
    <property type="entry name" value="Cys_deSase_NifS_bac/arc"/>
</dbReference>
<dbReference type="Gene3D" id="1.10.260.50">
    <property type="match status" value="1"/>
</dbReference>
<dbReference type="Pfam" id="PF00266">
    <property type="entry name" value="Aminotran_5"/>
    <property type="match status" value="1"/>
</dbReference>
<comment type="function">
    <text evidence="10">Master enzyme that delivers sulfur to a number of partners involved in Fe-S cluster assembly, tRNA modification or cofactor biosynthesis. Catalyzes the removal of elemental sulfur atoms from cysteine to produce alanine. Functions as a sulfur delivery protein for Fe-S cluster synthesis onto IscU, an Fe-S scaffold assembly protein, as well as other S acceptor proteins.</text>
</comment>
<dbReference type="InterPro" id="IPR015424">
    <property type="entry name" value="PyrdxlP-dep_Trfase"/>
</dbReference>
<evidence type="ECO:0000256" key="9">
    <source>
        <dbReference type="ARBA" id="ARBA00050776"/>
    </source>
</evidence>
<dbReference type="EMBL" id="CP159307">
    <property type="protein sequence ID" value="XCH33017.1"/>
    <property type="molecule type" value="Genomic_DNA"/>
</dbReference>
<dbReference type="HAMAP" id="MF_00331">
    <property type="entry name" value="Cys_desulf_IscS"/>
    <property type="match status" value="1"/>
</dbReference>
<dbReference type="GO" id="GO:0046872">
    <property type="term" value="F:metal ion binding"/>
    <property type="evidence" value="ECO:0007669"/>
    <property type="project" value="UniProtKB-KW"/>
</dbReference>
<evidence type="ECO:0000256" key="5">
    <source>
        <dbReference type="ARBA" id="ARBA00022723"/>
    </source>
</evidence>
<dbReference type="Gene3D" id="3.40.640.10">
    <property type="entry name" value="Type I PLP-dependent aspartate aminotransferase-like (Major domain)"/>
    <property type="match status" value="1"/>
</dbReference>
<feature type="binding site" evidence="10">
    <location>
        <position position="151"/>
    </location>
    <ligand>
        <name>pyridoxal 5'-phosphate</name>
        <dbReference type="ChEBI" id="CHEBI:597326"/>
    </ligand>
</feature>
<keyword evidence="5 10" id="KW-0479">Metal-binding</keyword>
<feature type="binding site" evidence="10">
    <location>
        <position position="237"/>
    </location>
    <ligand>
        <name>pyridoxal 5'-phosphate</name>
        <dbReference type="ChEBI" id="CHEBI:597326"/>
    </ligand>
</feature>
<dbReference type="NCBIfam" id="TIGR03402">
    <property type="entry name" value="FeS_nifS"/>
    <property type="match status" value="1"/>
</dbReference>
<dbReference type="GO" id="GO:0006520">
    <property type="term" value="P:amino acid metabolic process"/>
    <property type="evidence" value="ECO:0007669"/>
    <property type="project" value="InterPro"/>
</dbReference>
<comment type="subunit">
    <text evidence="10">Homodimer. Forms a heterotetramer with IscU, interacts with other sulfur acceptors.</text>
</comment>
<comment type="cofactor">
    <cofactor evidence="1 10">
        <name>pyridoxal 5'-phosphate</name>
        <dbReference type="ChEBI" id="CHEBI:597326"/>
    </cofactor>
</comment>
<feature type="binding site" evidence="10">
    <location>
        <begin position="199"/>
        <end position="201"/>
    </location>
    <ligand>
        <name>pyridoxal 5'-phosphate</name>
        <dbReference type="ChEBI" id="CHEBI:597326"/>
    </ligand>
</feature>
<dbReference type="Gene3D" id="3.90.1150.10">
    <property type="entry name" value="Aspartate Aminotransferase, domain 1"/>
    <property type="match status" value="1"/>
</dbReference>
<sequence length="390" mass="41710">MELIYLDNAATTPVDPRVKEAMLPYLEGQFGNPSSVHSAGQAVRHAVEEARGSVAALIGARADEIYFTSGGTEADNWALKGTAWAKSDKGNHIITTSVEHHAVIEACHYLSKHGFEITLLPVDGYGMVNPDDVRRAITPKTILISVMHANNEIGTIQPVAEIGKIARERGVLFHIDAVQTVGHLPVNVNDLNADMLSASGHKLYGPKGTGALYIRKGTRIDSLLSGGSQERGKRPGTENVPGIVGFGKAADIARVEMAAETERLYLLRDRLSSELLALIPDSQLNGHPILRLPNNVNISFSYVEGESLVLNLDFDGICASTGSACSSSSLEPSHVLLACGKVAEEAHGSLRFSLGKFTQDSDIDAVTEALPRIVKKLRAMSPLAPRAAAR</sequence>
<evidence type="ECO:0000256" key="2">
    <source>
        <dbReference type="ARBA" id="ARBA00006490"/>
    </source>
</evidence>
<dbReference type="InterPro" id="IPR010240">
    <property type="entry name" value="Cys_deSase_IscS"/>
</dbReference>
<dbReference type="EC" id="2.8.1.7" evidence="10"/>
<dbReference type="PANTHER" id="PTHR11601:SF34">
    <property type="entry name" value="CYSTEINE DESULFURASE"/>
    <property type="match status" value="1"/>
</dbReference>
<dbReference type="InterPro" id="IPR015422">
    <property type="entry name" value="PyrdxlP-dep_Trfase_small"/>
</dbReference>
<dbReference type="PANTHER" id="PTHR11601">
    <property type="entry name" value="CYSTEINE DESULFURYLASE FAMILY MEMBER"/>
    <property type="match status" value="1"/>
</dbReference>
<organism evidence="12">
    <name type="scientific">Dehalogenimonas sp. 4OHTPN</name>
    <dbReference type="NCBI Taxonomy" id="3166643"/>
    <lineage>
        <taxon>Bacteria</taxon>
        <taxon>Bacillati</taxon>
        <taxon>Chloroflexota</taxon>
        <taxon>Dehalococcoidia</taxon>
        <taxon>Dehalococcoidales</taxon>
        <taxon>Dehalococcoidaceae</taxon>
        <taxon>Dehalogenimonas</taxon>
    </lineage>
</organism>
<dbReference type="RefSeq" id="WP_353714274.1">
    <property type="nucleotide sequence ID" value="NZ_CP159307.1"/>
</dbReference>
<name>A0AAU8G8C7_9CHLR</name>
<feature type="binding site" evidence="10">
    <location>
        <begin position="71"/>
        <end position="72"/>
    </location>
    <ligand>
        <name>pyridoxal 5'-phosphate</name>
        <dbReference type="ChEBI" id="CHEBI:597326"/>
    </ligand>
</feature>
<keyword evidence="7 10" id="KW-0408">Iron</keyword>
<keyword evidence="6 10" id="KW-0663">Pyridoxal phosphate</keyword>
<evidence type="ECO:0000256" key="6">
    <source>
        <dbReference type="ARBA" id="ARBA00022898"/>
    </source>
</evidence>
<evidence type="ECO:0000313" key="12">
    <source>
        <dbReference type="EMBL" id="XCH33017.1"/>
    </source>
</evidence>
<dbReference type="InterPro" id="IPR015421">
    <property type="entry name" value="PyrdxlP-dep_Trfase_major"/>
</dbReference>
<protein>
    <recommendedName>
        <fullName evidence="10">Cysteine desulfurase IscS</fullName>
        <ecNumber evidence="10">2.8.1.7</ecNumber>
    </recommendedName>
</protein>
<dbReference type="InterPro" id="IPR016454">
    <property type="entry name" value="Cysteine_dSase"/>
</dbReference>
<keyword evidence="3 10" id="KW-0963">Cytoplasm</keyword>
<reference evidence="12" key="1">
    <citation type="submission" date="2024-06" db="EMBL/GenBank/DDBJ databases">
        <title>A Novel Isolate, Dehalogenimonas sp. Strain 4OHTPN, Dechlorinates Aromatic 4 Hydroxy chlorothalonil by a Novel Reductive Dehalogenase.</title>
        <authorList>
            <person name="Liu G."/>
        </authorList>
    </citation>
    <scope>NUCLEOTIDE SEQUENCE</scope>
    <source>
        <strain evidence="12">4OHTPN</strain>
    </source>
</reference>
<keyword evidence="10" id="KW-0001">2Fe-2S</keyword>
<dbReference type="GO" id="GO:0044571">
    <property type="term" value="P:[2Fe-2S] cluster assembly"/>
    <property type="evidence" value="ECO:0007669"/>
    <property type="project" value="UniProtKB-UniRule"/>
</dbReference>
<evidence type="ECO:0000256" key="1">
    <source>
        <dbReference type="ARBA" id="ARBA00001933"/>
    </source>
</evidence>
<evidence type="ECO:0000256" key="7">
    <source>
        <dbReference type="ARBA" id="ARBA00023004"/>
    </source>
</evidence>
<feature type="binding site" evidence="10">
    <location>
        <position position="179"/>
    </location>
    <ligand>
        <name>pyridoxal 5'-phosphate</name>
        <dbReference type="ChEBI" id="CHEBI:597326"/>
    </ligand>
</feature>
<proteinExistence type="inferred from homology"/>
<dbReference type="GO" id="GO:0005737">
    <property type="term" value="C:cytoplasm"/>
    <property type="evidence" value="ECO:0007669"/>
    <property type="project" value="UniProtKB-SubCell"/>
</dbReference>
<gene>
    <name evidence="12" type="primary">nifS</name>
    <name evidence="10" type="synonym">iscS</name>
    <name evidence="12" type="ORF">ABV300_07650</name>
</gene>
<dbReference type="FunFam" id="3.40.640.10:FF:000084">
    <property type="entry name" value="IscS-like cysteine desulfurase"/>
    <property type="match status" value="1"/>
</dbReference>
<feature type="binding site" description="via persulfide group" evidence="10">
    <location>
        <position position="325"/>
    </location>
    <ligand>
        <name>[2Fe-2S] cluster</name>
        <dbReference type="ChEBI" id="CHEBI:190135"/>
        <note>ligand shared with IscU</note>
    </ligand>
</feature>